<dbReference type="InterPro" id="IPR029070">
    <property type="entry name" value="Chitinase_insertion_sf"/>
</dbReference>
<proteinExistence type="predicted"/>
<feature type="region of interest" description="Disordered" evidence="3">
    <location>
        <begin position="139"/>
        <end position="160"/>
    </location>
</feature>
<dbReference type="InterPro" id="IPR050468">
    <property type="entry name" value="Cuticle_Struct_Prot"/>
</dbReference>
<evidence type="ECO:0000313" key="6">
    <source>
        <dbReference type="EMBL" id="RWS17580.1"/>
    </source>
</evidence>
<dbReference type="OrthoDB" id="6430831at2759"/>
<keyword evidence="4" id="KW-0732">Signal</keyword>
<evidence type="ECO:0000313" key="5">
    <source>
        <dbReference type="EMBL" id="RWS17570.1"/>
    </source>
</evidence>
<feature type="compositionally biased region" description="Basic and acidic residues" evidence="3">
    <location>
        <begin position="151"/>
        <end position="160"/>
    </location>
</feature>
<sequence>MFKVITCLILIVVCVEFGATRRYARQVSRLPGGGDGYERPMPYNFQYDTVDEYGTQLTRQETGDESGAVRGSYSYRDPDGVYRVVDYIADQNGFRATVRTNEPGTAKDHSGDPADTTWEIAQPPAGVVEKWTRGSRTAAAVPSYGPSRPGRVREAARRYY</sequence>
<dbReference type="EMBL" id="NCKU01000049">
    <property type="protein sequence ID" value="RWS17661.1"/>
    <property type="molecule type" value="Genomic_DNA"/>
</dbReference>
<dbReference type="Proteomes" id="UP000285301">
    <property type="component" value="Unassembled WGS sequence"/>
</dbReference>
<dbReference type="PRINTS" id="PR00947">
    <property type="entry name" value="CUTICLE"/>
</dbReference>
<reference evidence="6 8" key="1">
    <citation type="journal article" date="2018" name="Gigascience">
        <title>Genomes of trombidid mites reveal novel predicted allergens and laterally-transferred genes associated with secondary metabolism.</title>
        <authorList>
            <person name="Dong X."/>
            <person name="Chaisiri K."/>
            <person name="Xia D."/>
            <person name="Armstrong S.D."/>
            <person name="Fang Y."/>
            <person name="Donnelly M.J."/>
            <person name="Kadowaki T."/>
            <person name="McGarry J.W."/>
            <person name="Darby A.C."/>
            <person name="Makepeace B.L."/>
        </authorList>
    </citation>
    <scope>NUCLEOTIDE SEQUENCE [LARGE SCALE GENOMIC DNA]</scope>
    <source>
        <strain evidence="6">UoL-WK</strain>
    </source>
</reference>
<dbReference type="InterPro" id="IPR000618">
    <property type="entry name" value="Insect_cuticle"/>
</dbReference>
<comment type="caution">
    <text evidence="6">The sequence shown here is derived from an EMBL/GenBank/DDBJ whole genome shotgun (WGS) entry which is preliminary data.</text>
</comment>
<reference evidence="6" key="2">
    <citation type="submission" date="2018-11" db="EMBL/GenBank/DDBJ databases">
        <title>Trombidioid mite genomics.</title>
        <authorList>
            <person name="Dong X."/>
        </authorList>
    </citation>
    <scope>NUCLEOTIDE SEQUENCE</scope>
    <source>
        <strain evidence="6">UoL-WK</strain>
    </source>
</reference>
<evidence type="ECO:0000256" key="3">
    <source>
        <dbReference type="SAM" id="MobiDB-lite"/>
    </source>
</evidence>
<dbReference type="GO" id="GO:0062129">
    <property type="term" value="C:chitin-based extracellular matrix"/>
    <property type="evidence" value="ECO:0007669"/>
    <property type="project" value="TreeGrafter"/>
</dbReference>
<evidence type="ECO:0000313" key="7">
    <source>
        <dbReference type="EMBL" id="RWS17661.1"/>
    </source>
</evidence>
<dbReference type="STRING" id="1965070.A0A3S3PL72"/>
<evidence type="ECO:0000313" key="8">
    <source>
        <dbReference type="Proteomes" id="UP000285301"/>
    </source>
</evidence>
<dbReference type="PANTHER" id="PTHR10380:SF235">
    <property type="entry name" value="CUTICULAR PROTEIN 73D, ISOFORM B"/>
    <property type="match status" value="1"/>
</dbReference>
<dbReference type="AlphaFoldDB" id="A0A3S3PL72"/>
<keyword evidence="1 2" id="KW-0193">Cuticle</keyword>
<evidence type="ECO:0000256" key="1">
    <source>
        <dbReference type="ARBA" id="ARBA00022460"/>
    </source>
</evidence>
<dbReference type="Pfam" id="PF00379">
    <property type="entry name" value="Chitin_bind_4"/>
    <property type="match status" value="1"/>
</dbReference>
<evidence type="ECO:0000256" key="4">
    <source>
        <dbReference type="SAM" id="SignalP"/>
    </source>
</evidence>
<dbReference type="InterPro" id="IPR031311">
    <property type="entry name" value="CHIT_BIND_RR_consensus"/>
</dbReference>
<evidence type="ECO:0000256" key="2">
    <source>
        <dbReference type="PROSITE-ProRule" id="PRU00497"/>
    </source>
</evidence>
<protein>
    <submittedName>
        <fullName evidence="6">Cuticle protein-like protein</fullName>
    </submittedName>
</protein>
<gene>
    <name evidence="6" type="ORF">B4U79_03696</name>
    <name evidence="5" type="ORF">B4U79_07526</name>
    <name evidence="7" type="ORF">B4U79_15536</name>
</gene>
<name>A0A3S3PL72_9ACAR</name>
<organism evidence="6 8">
    <name type="scientific">Dinothrombium tinctorium</name>
    <dbReference type="NCBI Taxonomy" id="1965070"/>
    <lineage>
        <taxon>Eukaryota</taxon>
        <taxon>Metazoa</taxon>
        <taxon>Ecdysozoa</taxon>
        <taxon>Arthropoda</taxon>
        <taxon>Chelicerata</taxon>
        <taxon>Arachnida</taxon>
        <taxon>Acari</taxon>
        <taxon>Acariformes</taxon>
        <taxon>Trombidiformes</taxon>
        <taxon>Prostigmata</taxon>
        <taxon>Anystina</taxon>
        <taxon>Parasitengona</taxon>
        <taxon>Trombidioidea</taxon>
        <taxon>Trombidiidae</taxon>
        <taxon>Dinothrombium</taxon>
    </lineage>
</organism>
<dbReference type="PROSITE" id="PS00233">
    <property type="entry name" value="CHIT_BIND_RR_1"/>
    <property type="match status" value="1"/>
</dbReference>
<dbReference type="GO" id="GO:0008010">
    <property type="term" value="F:structural constituent of chitin-based larval cuticle"/>
    <property type="evidence" value="ECO:0007669"/>
    <property type="project" value="TreeGrafter"/>
</dbReference>
<dbReference type="EMBL" id="NCKU01000058">
    <property type="protein sequence ID" value="RWS17570.1"/>
    <property type="molecule type" value="Genomic_DNA"/>
</dbReference>
<dbReference type="Gene3D" id="3.10.50.10">
    <property type="match status" value="1"/>
</dbReference>
<feature type="signal peptide" evidence="4">
    <location>
        <begin position="1"/>
        <end position="24"/>
    </location>
</feature>
<keyword evidence="8" id="KW-1185">Reference proteome</keyword>
<dbReference type="PANTHER" id="PTHR10380">
    <property type="entry name" value="CUTICLE PROTEIN"/>
    <property type="match status" value="1"/>
</dbReference>
<accession>A0A3S3PL72</accession>
<dbReference type="EMBL" id="NCKU01000057">
    <property type="protein sequence ID" value="RWS17580.1"/>
    <property type="molecule type" value="Genomic_DNA"/>
</dbReference>
<dbReference type="PROSITE" id="PS51155">
    <property type="entry name" value="CHIT_BIND_RR_2"/>
    <property type="match status" value="1"/>
</dbReference>
<feature type="chain" id="PRO_5036344736" evidence="4">
    <location>
        <begin position="25"/>
        <end position="160"/>
    </location>
</feature>